<dbReference type="HOGENOM" id="CLU_2334976_0_0_1"/>
<evidence type="ECO:0000256" key="1">
    <source>
        <dbReference type="SAM" id="Phobius"/>
    </source>
</evidence>
<feature type="transmembrane region" description="Helical" evidence="1">
    <location>
        <begin position="57"/>
        <end position="79"/>
    </location>
</feature>
<accession>A0A0C9UTE7</accession>
<proteinExistence type="predicted"/>
<protein>
    <submittedName>
        <fullName evidence="2">Uncharacterized protein</fullName>
    </submittedName>
</protein>
<organism evidence="2 3">
    <name type="scientific">Sphaerobolus stellatus (strain SS14)</name>
    <dbReference type="NCBI Taxonomy" id="990650"/>
    <lineage>
        <taxon>Eukaryota</taxon>
        <taxon>Fungi</taxon>
        <taxon>Dikarya</taxon>
        <taxon>Basidiomycota</taxon>
        <taxon>Agaricomycotina</taxon>
        <taxon>Agaricomycetes</taxon>
        <taxon>Phallomycetidae</taxon>
        <taxon>Geastrales</taxon>
        <taxon>Sphaerobolaceae</taxon>
        <taxon>Sphaerobolus</taxon>
    </lineage>
</organism>
<keyword evidence="3" id="KW-1185">Reference proteome</keyword>
<gene>
    <name evidence="2" type="ORF">M422DRAFT_265672</name>
</gene>
<keyword evidence="1" id="KW-0812">Transmembrane</keyword>
<evidence type="ECO:0000313" key="2">
    <source>
        <dbReference type="EMBL" id="KIJ32507.1"/>
    </source>
</evidence>
<name>A0A0C9UTE7_SPHS4</name>
<dbReference type="EMBL" id="KN837226">
    <property type="protein sequence ID" value="KIJ32507.1"/>
    <property type="molecule type" value="Genomic_DNA"/>
</dbReference>
<dbReference type="Proteomes" id="UP000054279">
    <property type="component" value="Unassembled WGS sequence"/>
</dbReference>
<dbReference type="AlphaFoldDB" id="A0A0C9UTE7"/>
<keyword evidence="1" id="KW-1133">Transmembrane helix</keyword>
<reference evidence="2 3" key="1">
    <citation type="submission" date="2014-06" db="EMBL/GenBank/DDBJ databases">
        <title>Evolutionary Origins and Diversification of the Mycorrhizal Mutualists.</title>
        <authorList>
            <consortium name="DOE Joint Genome Institute"/>
            <consortium name="Mycorrhizal Genomics Consortium"/>
            <person name="Kohler A."/>
            <person name="Kuo A."/>
            <person name="Nagy L.G."/>
            <person name="Floudas D."/>
            <person name="Copeland A."/>
            <person name="Barry K.W."/>
            <person name="Cichocki N."/>
            <person name="Veneault-Fourrey C."/>
            <person name="LaButti K."/>
            <person name="Lindquist E.A."/>
            <person name="Lipzen A."/>
            <person name="Lundell T."/>
            <person name="Morin E."/>
            <person name="Murat C."/>
            <person name="Riley R."/>
            <person name="Ohm R."/>
            <person name="Sun H."/>
            <person name="Tunlid A."/>
            <person name="Henrissat B."/>
            <person name="Grigoriev I.V."/>
            <person name="Hibbett D.S."/>
            <person name="Martin F."/>
        </authorList>
    </citation>
    <scope>NUCLEOTIDE SEQUENCE [LARGE SCALE GENOMIC DNA]</scope>
    <source>
        <strain evidence="2 3">SS14</strain>
    </source>
</reference>
<keyword evidence="1" id="KW-0472">Membrane</keyword>
<sequence length="98" mass="11470">MLWTRSDDRVAVEARPTTGHTDLHWYLAVLPQELDLKYGPMNTSHRISIPRRRKVRILGLPFNIIGPLWTFIIITVYYMNSWYYTARTVYSLVAVEGS</sequence>
<evidence type="ECO:0000313" key="3">
    <source>
        <dbReference type="Proteomes" id="UP000054279"/>
    </source>
</evidence>